<accession>A0A6M4PIG6</accession>
<dbReference type="GO" id="GO:0030497">
    <property type="term" value="P:fatty acid elongation"/>
    <property type="evidence" value="ECO:0007669"/>
    <property type="project" value="TreeGrafter"/>
</dbReference>
<dbReference type="InterPro" id="IPR036291">
    <property type="entry name" value="NAD(P)-bd_dom_sf"/>
</dbReference>
<reference evidence="4 5" key="1">
    <citation type="submission" date="2020-05" db="EMBL/GenBank/DDBJ databases">
        <authorList>
            <person name="Li K."/>
        </authorList>
    </citation>
    <scope>NUCLEOTIDE SEQUENCE [LARGE SCALE GENOMIC DNA]</scope>
    <source>
        <strain evidence="5">jing01</strain>
    </source>
</reference>
<keyword evidence="5" id="KW-1185">Reference proteome</keyword>
<evidence type="ECO:0000256" key="1">
    <source>
        <dbReference type="ARBA" id="ARBA00006484"/>
    </source>
</evidence>
<evidence type="ECO:0000256" key="2">
    <source>
        <dbReference type="ARBA" id="ARBA00023002"/>
    </source>
</evidence>
<proteinExistence type="inferred from homology"/>
<dbReference type="GO" id="GO:0016616">
    <property type="term" value="F:oxidoreductase activity, acting on the CH-OH group of donors, NAD or NADP as acceptor"/>
    <property type="evidence" value="ECO:0007669"/>
    <property type="project" value="UniProtKB-ARBA"/>
</dbReference>
<dbReference type="EMBL" id="CP053189">
    <property type="protein sequence ID" value="QJS11015.1"/>
    <property type="molecule type" value="Genomic_DNA"/>
</dbReference>
<dbReference type="Gene3D" id="3.40.50.720">
    <property type="entry name" value="NAD(P)-binding Rossmann-like Domain"/>
    <property type="match status" value="1"/>
</dbReference>
<dbReference type="RefSeq" id="WP_171154625.1">
    <property type="nucleotide sequence ID" value="NZ_CP053189.1"/>
</dbReference>
<evidence type="ECO:0000313" key="5">
    <source>
        <dbReference type="Proteomes" id="UP000502641"/>
    </source>
</evidence>
<dbReference type="PANTHER" id="PTHR42760:SF40">
    <property type="entry name" value="3-OXOACYL-[ACYL-CARRIER-PROTEIN] REDUCTASE, CHLOROPLASTIC"/>
    <property type="match status" value="1"/>
</dbReference>
<name>A0A6M4PIG6_9ACTN</name>
<evidence type="ECO:0000259" key="3">
    <source>
        <dbReference type="SMART" id="SM00822"/>
    </source>
</evidence>
<comment type="similarity">
    <text evidence="1">Belongs to the short-chain dehydrogenases/reductases (SDR) family.</text>
</comment>
<gene>
    <name evidence="4" type="ORF">HKX69_17155</name>
</gene>
<sequence>MRLEGRTAVITGGTRGLGRAIAEAFLAEGASVVAAARNPYDIKELADDHEGRLLYQYTDVTDERSVEELMTAACEAYGGVDILVNNAGVSRDGKIARLSVADWNTTLATNLTGVFLCTRAVIGPMTTPGKPAGPGGRIINVSSCVAGRAAVGAGAYSASKAAVEMFTRTSAVELAPKNIRVNCLSPGYIDEGMGKELAANERAWESYRGRLLSDRLGRPEEVGAAAVFLAGGESSYVNGTVVEVNGGLLWAA</sequence>
<dbReference type="FunFam" id="3.40.50.720:FF:000084">
    <property type="entry name" value="Short-chain dehydrogenase reductase"/>
    <property type="match status" value="1"/>
</dbReference>
<dbReference type="PANTHER" id="PTHR42760">
    <property type="entry name" value="SHORT-CHAIN DEHYDROGENASES/REDUCTASES FAMILY MEMBER"/>
    <property type="match status" value="1"/>
</dbReference>
<dbReference type="PRINTS" id="PR00080">
    <property type="entry name" value="SDRFAMILY"/>
</dbReference>
<keyword evidence="2" id="KW-0560">Oxidoreductase</keyword>
<dbReference type="InterPro" id="IPR057326">
    <property type="entry name" value="KR_dom"/>
</dbReference>
<dbReference type="KEGG" id="sarg:HKX69_17155"/>
<organism evidence="4 5">
    <name type="scientific">Streptomyces argyrophylli</name>
    <dbReference type="NCBI Taxonomy" id="2726118"/>
    <lineage>
        <taxon>Bacteria</taxon>
        <taxon>Bacillati</taxon>
        <taxon>Actinomycetota</taxon>
        <taxon>Actinomycetes</taxon>
        <taxon>Kitasatosporales</taxon>
        <taxon>Streptomycetaceae</taxon>
        <taxon>Streptomyces</taxon>
    </lineage>
</organism>
<evidence type="ECO:0000313" key="4">
    <source>
        <dbReference type="EMBL" id="QJS11015.1"/>
    </source>
</evidence>
<dbReference type="SMART" id="SM00822">
    <property type="entry name" value="PKS_KR"/>
    <property type="match status" value="1"/>
</dbReference>
<dbReference type="SUPFAM" id="SSF51735">
    <property type="entry name" value="NAD(P)-binding Rossmann-fold domains"/>
    <property type="match status" value="1"/>
</dbReference>
<dbReference type="PRINTS" id="PR00081">
    <property type="entry name" value="GDHRDH"/>
</dbReference>
<dbReference type="InterPro" id="IPR002347">
    <property type="entry name" value="SDR_fam"/>
</dbReference>
<dbReference type="AlphaFoldDB" id="A0A6M4PIG6"/>
<dbReference type="Proteomes" id="UP000502641">
    <property type="component" value="Chromosome"/>
</dbReference>
<protein>
    <submittedName>
        <fullName evidence="4">SDR family oxidoreductase</fullName>
    </submittedName>
</protein>
<feature type="domain" description="Ketoreductase" evidence="3">
    <location>
        <begin position="6"/>
        <end position="192"/>
    </location>
</feature>
<dbReference type="Pfam" id="PF13561">
    <property type="entry name" value="adh_short_C2"/>
    <property type="match status" value="1"/>
</dbReference>